<dbReference type="AlphaFoldDB" id="A0A5A7TPP7"/>
<dbReference type="PANTHER" id="PTHR34072">
    <property type="entry name" value="ENZYMATIC POLYPROTEIN-RELATED"/>
    <property type="match status" value="1"/>
</dbReference>
<evidence type="ECO:0000313" key="9">
    <source>
        <dbReference type="Proteomes" id="UP000321393"/>
    </source>
</evidence>
<dbReference type="Gene3D" id="3.10.20.370">
    <property type="match status" value="1"/>
</dbReference>
<dbReference type="Gene3D" id="3.30.420.10">
    <property type="entry name" value="Ribonuclease H-like superfamily/Ribonuclease H"/>
    <property type="match status" value="1"/>
</dbReference>
<dbReference type="PROSITE" id="PS50994">
    <property type="entry name" value="INTEGRASE"/>
    <property type="match status" value="1"/>
</dbReference>
<evidence type="ECO:0000256" key="4">
    <source>
        <dbReference type="ARBA" id="ARBA00022759"/>
    </source>
</evidence>
<dbReference type="GO" id="GO:0016787">
    <property type="term" value="F:hydrolase activity"/>
    <property type="evidence" value="ECO:0007669"/>
    <property type="project" value="UniProtKB-KW"/>
</dbReference>
<keyword evidence="4" id="KW-0255">Endonuclease</keyword>
<sequence length="393" mass="45410">MDPAKIEVMTSWPRPSTVSEVHSFLGLTGYYRSDASKKGLGCVLMQQGKVVAYASHKLKSHEQNYPAHDLELAEVIFTLKVWRQYLYGKKIQIFTDHKSLKYFFTQKEFNMRYRKCLELVKNYDCEILYNPVQPTLRQRIILAQLNDPYLVEKRRLAEAGQAEEFFISSNDGLMFKSHLCVSVDGAVKTELLTEAHSSPFSMHPSRLPKTLTSYTVILVVVDRLTKLAHFMPGKSIYTASKYRQLYMTEIVRLHGVFVSIVSDRDARFTLKFWKGLQLTLCTRLDFNTAFHPQTDGQTKRLNQILEDMLRACVLEFLGSWDSHLHLMEFAYNNCYQATIGMVPFEALYGKCCRSPICWGKVGEQRMLGPKLVHTTNAQRRADRRAMLMNDVRN</sequence>
<dbReference type="InterPro" id="IPR036397">
    <property type="entry name" value="RNaseH_sf"/>
</dbReference>
<dbReference type="EMBL" id="SSTE01014403">
    <property type="protein sequence ID" value="KAA0045503.1"/>
    <property type="molecule type" value="Genomic_DNA"/>
</dbReference>
<comment type="caution">
    <text evidence="8">The sequence shown here is derived from an EMBL/GenBank/DDBJ whole genome shotgun (WGS) entry which is preliminary data.</text>
</comment>
<dbReference type="InterPro" id="IPR012337">
    <property type="entry name" value="RNaseH-like_sf"/>
</dbReference>
<dbReference type="GO" id="GO:0003676">
    <property type="term" value="F:nucleic acid binding"/>
    <property type="evidence" value="ECO:0007669"/>
    <property type="project" value="InterPro"/>
</dbReference>
<keyword evidence="1" id="KW-0808">Transferase</keyword>
<evidence type="ECO:0000256" key="6">
    <source>
        <dbReference type="ARBA" id="ARBA00022918"/>
    </source>
</evidence>
<evidence type="ECO:0000256" key="1">
    <source>
        <dbReference type="ARBA" id="ARBA00022679"/>
    </source>
</evidence>
<proteinExistence type="predicted"/>
<dbReference type="InterPro" id="IPR041373">
    <property type="entry name" value="RT_RNaseH"/>
</dbReference>
<dbReference type="CDD" id="cd09274">
    <property type="entry name" value="RNase_HI_RT_Ty3"/>
    <property type="match status" value="1"/>
</dbReference>
<dbReference type="Proteomes" id="UP000321393">
    <property type="component" value="Unassembled WGS sequence"/>
</dbReference>
<dbReference type="SUPFAM" id="SSF53098">
    <property type="entry name" value="Ribonuclease H-like"/>
    <property type="match status" value="1"/>
</dbReference>
<dbReference type="InterPro" id="IPR043128">
    <property type="entry name" value="Rev_trsase/Diguanyl_cyclase"/>
</dbReference>
<protein>
    <submittedName>
        <fullName evidence="8">DNA/RNA polymerases superfamily protein</fullName>
    </submittedName>
</protein>
<dbReference type="GO" id="GO:0015074">
    <property type="term" value="P:DNA integration"/>
    <property type="evidence" value="ECO:0007669"/>
    <property type="project" value="InterPro"/>
</dbReference>
<evidence type="ECO:0000256" key="3">
    <source>
        <dbReference type="ARBA" id="ARBA00022722"/>
    </source>
</evidence>
<evidence type="ECO:0000256" key="2">
    <source>
        <dbReference type="ARBA" id="ARBA00022695"/>
    </source>
</evidence>
<dbReference type="InterPro" id="IPR001584">
    <property type="entry name" value="Integrase_cat-core"/>
</dbReference>
<dbReference type="InterPro" id="IPR043502">
    <property type="entry name" value="DNA/RNA_pol_sf"/>
</dbReference>
<evidence type="ECO:0000256" key="5">
    <source>
        <dbReference type="ARBA" id="ARBA00022801"/>
    </source>
</evidence>
<keyword evidence="3" id="KW-0540">Nuclease</keyword>
<reference evidence="8 9" key="1">
    <citation type="submission" date="2019-08" db="EMBL/GenBank/DDBJ databases">
        <title>Draft genome sequences of two oriental melons (Cucumis melo L. var makuwa).</title>
        <authorList>
            <person name="Kwon S.-Y."/>
        </authorList>
    </citation>
    <scope>NUCLEOTIDE SEQUENCE [LARGE SCALE GENOMIC DNA]</scope>
    <source>
        <strain evidence="9">cv. SW 3</strain>
        <tissue evidence="8">Leaf</tissue>
    </source>
</reference>
<feature type="domain" description="Integrase catalytic" evidence="7">
    <location>
        <begin position="195"/>
        <end position="351"/>
    </location>
</feature>
<dbReference type="GO" id="GO:0004519">
    <property type="term" value="F:endonuclease activity"/>
    <property type="evidence" value="ECO:0007669"/>
    <property type="project" value="UniProtKB-KW"/>
</dbReference>
<gene>
    <name evidence="8" type="ORF">E6C27_scaffold1202G00510</name>
</gene>
<keyword evidence="5" id="KW-0378">Hydrolase</keyword>
<keyword evidence="2" id="KW-0548">Nucleotidyltransferase</keyword>
<dbReference type="Pfam" id="PF17917">
    <property type="entry name" value="RT_RNaseH"/>
    <property type="match status" value="1"/>
</dbReference>
<organism evidence="8 9">
    <name type="scientific">Cucumis melo var. makuwa</name>
    <name type="common">Oriental melon</name>
    <dbReference type="NCBI Taxonomy" id="1194695"/>
    <lineage>
        <taxon>Eukaryota</taxon>
        <taxon>Viridiplantae</taxon>
        <taxon>Streptophyta</taxon>
        <taxon>Embryophyta</taxon>
        <taxon>Tracheophyta</taxon>
        <taxon>Spermatophyta</taxon>
        <taxon>Magnoliopsida</taxon>
        <taxon>eudicotyledons</taxon>
        <taxon>Gunneridae</taxon>
        <taxon>Pentapetalae</taxon>
        <taxon>rosids</taxon>
        <taxon>fabids</taxon>
        <taxon>Cucurbitales</taxon>
        <taxon>Cucurbitaceae</taxon>
        <taxon>Benincaseae</taxon>
        <taxon>Cucumis</taxon>
    </lineage>
</organism>
<name>A0A5A7TPP7_CUCMM</name>
<dbReference type="Gene3D" id="3.30.70.270">
    <property type="match status" value="1"/>
</dbReference>
<dbReference type="GO" id="GO:0003964">
    <property type="term" value="F:RNA-directed DNA polymerase activity"/>
    <property type="evidence" value="ECO:0007669"/>
    <property type="project" value="UniProtKB-KW"/>
</dbReference>
<evidence type="ECO:0000313" key="8">
    <source>
        <dbReference type="EMBL" id="KAA0045503.1"/>
    </source>
</evidence>
<keyword evidence="6" id="KW-0695">RNA-directed DNA polymerase</keyword>
<evidence type="ECO:0000259" key="7">
    <source>
        <dbReference type="PROSITE" id="PS50994"/>
    </source>
</evidence>
<dbReference type="OrthoDB" id="2013610at2759"/>
<dbReference type="PANTHER" id="PTHR34072:SF52">
    <property type="entry name" value="RIBONUCLEASE H"/>
    <property type="match status" value="1"/>
</dbReference>
<dbReference type="SUPFAM" id="SSF56672">
    <property type="entry name" value="DNA/RNA polymerases"/>
    <property type="match status" value="1"/>
</dbReference>
<accession>A0A5A7TPP7</accession>